<keyword evidence="1 3" id="KW-0489">Methyltransferase</keyword>
<dbReference type="STRING" id="206665.SAMN04488516_10729"/>
<dbReference type="SUPFAM" id="SSF53335">
    <property type="entry name" value="S-adenosyl-L-methionine-dependent methyltransferases"/>
    <property type="match status" value="1"/>
</dbReference>
<sequence length="185" mass="20656">MIKITGGKLKGRKIFTVSGPGYRPATSRVRESLFSSLGSLGFFRGDEVVLDVFAGSGALGFEALSRGAKTVYFVEKMPKACASLKRTTLDLDLRENTVIICKDAFKALMNFPSRVKFDLIFVDPPYAKKCLLEIMNLILVNNLLKTNGVLIAEVEKSFCVEQDLFSLELIKEKLFGQTKVFIWKK</sequence>
<dbReference type="PROSITE" id="PS00092">
    <property type="entry name" value="N6_MTASE"/>
    <property type="match status" value="1"/>
</dbReference>
<organism evidence="3 4">
    <name type="scientific">Desulfonauticus submarinus</name>
    <dbReference type="NCBI Taxonomy" id="206665"/>
    <lineage>
        <taxon>Bacteria</taxon>
        <taxon>Pseudomonadati</taxon>
        <taxon>Thermodesulfobacteriota</taxon>
        <taxon>Desulfovibrionia</taxon>
        <taxon>Desulfovibrionales</taxon>
        <taxon>Desulfonauticaceae</taxon>
        <taxon>Desulfonauticus</taxon>
    </lineage>
</organism>
<keyword evidence="2 3" id="KW-0808">Transferase</keyword>
<dbReference type="InterPro" id="IPR004398">
    <property type="entry name" value="RNA_MeTrfase_RsmD"/>
</dbReference>
<proteinExistence type="predicted"/>
<name>A0A1H0E9H5_9BACT</name>
<evidence type="ECO:0000313" key="3">
    <source>
        <dbReference type="EMBL" id="SDN79032.1"/>
    </source>
</evidence>
<gene>
    <name evidence="3" type="ORF">SAMN04488516_10729</name>
</gene>
<dbReference type="GO" id="GO:0003676">
    <property type="term" value="F:nucleic acid binding"/>
    <property type="evidence" value="ECO:0007669"/>
    <property type="project" value="InterPro"/>
</dbReference>
<dbReference type="GO" id="GO:0008168">
    <property type="term" value="F:methyltransferase activity"/>
    <property type="evidence" value="ECO:0007669"/>
    <property type="project" value="UniProtKB-KW"/>
</dbReference>
<reference evidence="3 4" key="1">
    <citation type="submission" date="2016-10" db="EMBL/GenBank/DDBJ databases">
        <authorList>
            <person name="de Groot N.N."/>
        </authorList>
    </citation>
    <scope>NUCLEOTIDE SEQUENCE [LARGE SCALE GENOMIC DNA]</scope>
    <source>
        <strain evidence="3 4">DSM 15269</strain>
    </source>
</reference>
<accession>A0A1H0E9H5</accession>
<evidence type="ECO:0000313" key="4">
    <source>
        <dbReference type="Proteomes" id="UP000199602"/>
    </source>
</evidence>
<dbReference type="Proteomes" id="UP000199602">
    <property type="component" value="Unassembled WGS sequence"/>
</dbReference>
<dbReference type="NCBIfam" id="TIGR00095">
    <property type="entry name" value="16S rRNA (guanine(966)-N(2))-methyltransferase RsmD"/>
    <property type="match status" value="1"/>
</dbReference>
<dbReference type="InterPro" id="IPR029063">
    <property type="entry name" value="SAM-dependent_MTases_sf"/>
</dbReference>
<dbReference type="Pfam" id="PF03602">
    <property type="entry name" value="Cons_hypoth95"/>
    <property type="match status" value="1"/>
</dbReference>
<dbReference type="RefSeq" id="WP_092065478.1">
    <property type="nucleotide sequence ID" value="NZ_FNIN01000007.1"/>
</dbReference>
<dbReference type="InterPro" id="IPR002052">
    <property type="entry name" value="DNA_methylase_N6_adenine_CS"/>
</dbReference>
<dbReference type="PIRSF" id="PIRSF004553">
    <property type="entry name" value="CHP00095"/>
    <property type="match status" value="1"/>
</dbReference>
<dbReference type="CDD" id="cd02440">
    <property type="entry name" value="AdoMet_MTases"/>
    <property type="match status" value="1"/>
</dbReference>
<dbReference type="OrthoDB" id="9803017at2"/>
<dbReference type="PANTHER" id="PTHR43542:SF1">
    <property type="entry name" value="METHYLTRANSFERASE"/>
    <property type="match status" value="1"/>
</dbReference>
<evidence type="ECO:0000256" key="1">
    <source>
        <dbReference type="ARBA" id="ARBA00022603"/>
    </source>
</evidence>
<dbReference type="Gene3D" id="3.40.50.150">
    <property type="entry name" value="Vaccinia Virus protein VP39"/>
    <property type="match status" value="1"/>
</dbReference>
<dbReference type="PANTHER" id="PTHR43542">
    <property type="entry name" value="METHYLTRANSFERASE"/>
    <property type="match status" value="1"/>
</dbReference>
<keyword evidence="4" id="KW-1185">Reference proteome</keyword>
<dbReference type="EMBL" id="FNIN01000007">
    <property type="protein sequence ID" value="SDN79032.1"/>
    <property type="molecule type" value="Genomic_DNA"/>
</dbReference>
<protein>
    <submittedName>
        <fullName evidence="3">16S rRNA (Guanine966-N2)-methyltransferase</fullName>
    </submittedName>
</protein>
<evidence type="ECO:0000256" key="2">
    <source>
        <dbReference type="ARBA" id="ARBA00022679"/>
    </source>
</evidence>
<dbReference type="AlphaFoldDB" id="A0A1H0E9H5"/>
<dbReference type="GO" id="GO:0031167">
    <property type="term" value="P:rRNA methylation"/>
    <property type="evidence" value="ECO:0007669"/>
    <property type="project" value="InterPro"/>
</dbReference>